<evidence type="ECO:0000256" key="1">
    <source>
        <dbReference type="SAM" id="MobiDB-lite"/>
    </source>
</evidence>
<organism evidence="2 3">
    <name type="scientific">Chlorella vulgaris</name>
    <name type="common">Green alga</name>
    <dbReference type="NCBI Taxonomy" id="3077"/>
    <lineage>
        <taxon>Eukaryota</taxon>
        <taxon>Viridiplantae</taxon>
        <taxon>Chlorophyta</taxon>
        <taxon>core chlorophytes</taxon>
        <taxon>Trebouxiophyceae</taxon>
        <taxon>Chlorellales</taxon>
        <taxon>Chlorellaceae</taxon>
        <taxon>Chlorella clade</taxon>
        <taxon>Chlorella</taxon>
    </lineage>
</organism>
<reference evidence="2" key="1">
    <citation type="journal article" date="2019" name="Plant J.">
        <title>Chlorella vulgaris genome assembly and annotation reveals the molecular basis for metabolic acclimation to high light conditions.</title>
        <authorList>
            <person name="Cecchin M."/>
            <person name="Marcolungo L."/>
            <person name="Rossato M."/>
            <person name="Girolomoni L."/>
            <person name="Cosentino E."/>
            <person name="Cuine S."/>
            <person name="Li-Beisson Y."/>
            <person name="Delledonne M."/>
            <person name="Ballottari M."/>
        </authorList>
    </citation>
    <scope>NUCLEOTIDE SEQUENCE</scope>
    <source>
        <strain evidence="2">211/11P</strain>
    </source>
</reference>
<proteinExistence type="predicted"/>
<gene>
    <name evidence="2" type="ORF">D9Q98_006331</name>
</gene>
<evidence type="ECO:0000313" key="3">
    <source>
        <dbReference type="Proteomes" id="UP001055712"/>
    </source>
</evidence>
<keyword evidence="3" id="KW-1185">Reference proteome</keyword>
<evidence type="ECO:0000313" key="2">
    <source>
        <dbReference type="EMBL" id="KAI3427941.1"/>
    </source>
</evidence>
<name>A0A9D4TK49_CHLVU</name>
<feature type="compositionally biased region" description="Low complexity" evidence="1">
    <location>
        <begin position="68"/>
        <end position="84"/>
    </location>
</feature>
<dbReference type="EMBL" id="SIDB01000009">
    <property type="protein sequence ID" value="KAI3427941.1"/>
    <property type="molecule type" value="Genomic_DNA"/>
</dbReference>
<comment type="caution">
    <text evidence="2">The sequence shown here is derived from an EMBL/GenBank/DDBJ whole genome shotgun (WGS) entry which is preliminary data.</text>
</comment>
<feature type="compositionally biased region" description="Polar residues" evidence="1">
    <location>
        <begin position="1"/>
        <end position="10"/>
    </location>
</feature>
<protein>
    <submittedName>
        <fullName evidence="2">Uncharacterized protein</fullName>
    </submittedName>
</protein>
<dbReference type="AlphaFoldDB" id="A0A9D4TK49"/>
<dbReference type="OrthoDB" id="10575241at2759"/>
<reference evidence="2" key="2">
    <citation type="submission" date="2020-11" db="EMBL/GenBank/DDBJ databases">
        <authorList>
            <person name="Cecchin M."/>
            <person name="Marcolungo L."/>
            <person name="Rossato M."/>
            <person name="Girolomoni L."/>
            <person name="Cosentino E."/>
            <person name="Cuine S."/>
            <person name="Li-Beisson Y."/>
            <person name="Delledonne M."/>
            <person name="Ballottari M."/>
        </authorList>
    </citation>
    <scope>NUCLEOTIDE SEQUENCE</scope>
    <source>
        <strain evidence="2">211/11P</strain>
        <tissue evidence="2">Whole cell</tissue>
    </source>
</reference>
<dbReference type="Proteomes" id="UP001055712">
    <property type="component" value="Unassembled WGS sequence"/>
</dbReference>
<accession>A0A9D4TK49</accession>
<feature type="region of interest" description="Disordered" evidence="1">
    <location>
        <begin position="1"/>
        <end position="87"/>
    </location>
</feature>
<sequence length="259" mass="25701">MVTHAAQSSGLRVPDHGAAGQSKPHAPLAWDRLNPPGVEEAALPPSSLSHVQQPPPSFAGPNCLEGPSTGAAAAAAGGSSLSSSPRDVGSTCCLDQFHSMRPDNPVQQLPLLGITHTSSAVRVAAWLLDTAAPAAAAAANDALGCLAARGGCAVADAAASVDGCDSMDGGGSESAAGLLAELEGSVSGSIPSLGPQAEAQAEAAAARPRAEAGGRCGSGQGFRASPGYNASTRRRSLEAFMSAPIRHGDTLNNYMAALY</sequence>